<dbReference type="InterPro" id="IPR005162">
    <property type="entry name" value="Retrotrans_gag_dom"/>
</dbReference>
<dbReference type="Gene3D" id="3.30.420.10">
    <property type="entry name" value="Ribonuclease H-like superfamily/Ribonuclease H"/>
    <property type="match status" value="1"/>
</dbReference>
<comment type="caution">
    <text evidence="2">The sequence shown here is derived from an EMBL/GenBank/DDBJ whole genome shotgun (WGS) entry which is preliminary data.</text>
</comment>
<dbReference type="Pfam" id="PF03732">
    <property type="entry name" value="Retrotrans_gag"/>
    <property type="match status" value="1"/>
</dbReference>
<dbReference type="PROSITE" id="PS50994">
    <property type="entry name" value="INTEGRASE"/>
    <property type="match status" value="1"/>
</dbReference>
<gene>
    <name evidence="2" type="ORF">Tco_1005237</name>
</gene>
<dbReference type="InterPro" id="IPR043502">
    <property type="entry name" value="DNA/RNA_pol_sf"/>
</dbReference>
<keyword evidence="3" id="KW-1185">Reference proteome</keyword>
<dbReference type="InterPro" id="IPR043128">
    <property type="entry name" value="Rev_trsase/Diguanyl_cyclase"/>
</dbReference>
<evidence type="ECO:0000313" key="3">
    <source>
        <dbReference type="Proteomes" id="UP001151760"/>
    </source>
</evidence>
<dbReference type="PANTHER" id="PTHR34072:SF52">
    <property type="entry name" value="RIBONUCLEASE H"/>
    <property type="match status" value="1"/>
</dbReference>
<name>A0ABQ5FF54_9ASTR</name>
<dbReference type="InterPro" id="IPR001584">
    <property type="entry name" value="Integrase_cat-core"/>
</dbReference>
<organism evidence="2 3">
    <name type="scientific">Tanacetum coccineum</name>
    <dbReference type="NCBI Taxonomy" id="301880"/>
    <lineage>
        <taxon>Eukaryota</taxon>
        <taxon>Viridiplantae</taxon>
        <taxon>Streptophyta</taxon>
        <taxon>Embryophyta</taxon>
        <taxon>Tracheophyta</taxon>
        <taxon>Spermatophyta</taxon>
        <taxon>Magnoliopsida</taxon>
        <taxon>eudicotyledons</taxon>
        <taxon>Gunneridae</taxon>
        <taxon>Pentapetalae</taxon>
        <taxon>asterids</taxon>
        <taxon>campanulids</taxon>
        <taxon>Asterales</taxon>
        <taxon>Asteraceae</taxon>
        <taxon>Asteroideae</taxon>
        <taxon>Anthemideae</taxon>
        <taxon>Anthemidinae</taxon>
        <taxon>Tanacetum</taxon>
    </lineage>
</organism>
<feature type="domain" description="Integrase catalytic" evidence="1">
    <location>
        <begin position="749"/>
        <end position="914"/>
    </location>
</feature>
<dbReference type="EMBL" id="BQNB010017312">
    <property type="protein sequence ID" value="GJT61704.1"/>
    <property type="molecule type" value="Genomic_DNA"/>
</dbReference>
<dbReference type="PANTHER" id="PTHR34072">
    <property type="entry name" value="ENZYMATIC POLYPROTEIN-RELATED"/>
    <property type="match status" value="1"/>
</dbReference>
<dbReference type="Gene3D" id="3.30.70.270">
    <property type="match status" value="1"/>
</dbReference>
<evidence type="ECO:0000313" key="2">
    <source>
        <dbReference type="EMBL" id="GJT61704.1"/>
    </source>
</evidence>
<evidence type="ECO:0000259" key="1">
    <source>
        <dbReference type="PROSITE" id="PS50994"/>
    </source>
</evidence>
<protein>
    <recommendedName>
        <fullName evidence="1">Integrase catalytic domain-containing protein</fullName>
    </recommendedName>
</protein>
<dbReference type="InterPro" id="IPR036397">
    <property type="entry name" value="RNaseH_sf"/>
</dbReference>
<proteinExistence type="predicted"/>
<dbReference type="Gene3D" id="2.40.70.10">
    <property type="entry name" value="Acid Proteases"/>
    <property type="match status" value="1"/>
</dbReference>
<dbReference type="InterPro" id="IPR012337">
    <property type="entry name" value="RNaseH-like_sf"/>
</dbReference>
<reference evidence="2" key="1">
    <citation type="journal article" date="2022" name="Int. J. Mol. Sci.">
        <title>Draft Genome of Tanacetum Coccineum: Genomic Comparison of Closely Related Tanacetum-Family Plants.</title>
        <authorList>
            <person name="Yamashiro T."/>
            <person name="Shiraishi A."/>
            <person name="Nakayama K."/>
            <person name="Satake H."/>
        </authorList>
    </citation>
    <scope>NUCLEOTIDE SEQUENCE</scope>
</reference>
<dbReference type="SUPFAM" id="SSF53098">
    <property type="entry name" value="Ribonuclease H-like"/>
    <property type="match status" value="1"/>
</dbReference>
<dbReference type="Proteomes" id="UP001151760">
    <property type="component" value="Unassembled WGS sequence"/>
</dbReference>
<dbReference type="SUPFAM" id="SSF56672">
    <property type="entry name" value="DNA/RNA polymerases"/>
    <property type="match status" value="1"/>
</dbReference>
<sequence>MILTTNTPYPSRKIRRIRACTHQRPQRKQAQYAVSREDQYAVFKIKNFKTLSLDELRSPDFNLFSNQEYSKEEVAETMAETMEQYMSKTRADYGSGIARPKIEDKDSFELKGQFLKELCDNTFSSSDHEDVNEHIEKVLEIVDLFHIPNITIAQVMLRAFPMSLTRTASRWLRNKPSGSITTWEDLKTKFLNKYCPPARTTKKMEEINNFQQEPDENLYQAWEQFKELLMKCPQHYLTEMQEVVLFYNGLDVLTRQINYSKGAIPSKTVFDAKVAIQEMVEYSQKWHNGTSRTRSPYYTKDCPLKEEGKTLKEVYYTQFGSPFHGGGYRATALGIYQRNNVNPSYQERRKSMEDTLSKFMSESAKRHEKSSNLIKEIRASTDAAIRNQGASIKTLEIQIGQMNKVLQERGFGSLSSQAYSYGASHNSVPRKEEDPGSFTLPCFINNVCFNNALANLGASVSVMALSTYLNLGLGELAHTKLTVELAEVRTRGSEAAVGMTWEDFKALIKEEYCPSNKMQKLETKFWKHAMVGAGHSTNTDRFYELARLVLYLVTLETKMIERVGPRMVNPLNAKNPIAAHGACYEGGVIDYYKVYEERPKEKVKCLMSTKAEEPKLEDIAIIQNLSEFLGHVVNSDGIHVDPSKIEAVKNWEAPKFPTEVRSFLGLAGYYRRFIANFFKIAKSLTILTQKNKMYVWGDEQNMPFQKFEDKAVQLKIHEKNYTTHDLELGAVVFALKMKLLLFSYYDCVIRYHPGKENVVADTLSRKERVKPQRVQAMNMTIQSRIKGNILAAQNEAFEEFKMDRLDRLYLNKIVAKHGVPISIISDRDSRFTSRFRQSMQDALGTRLDMSMAYHPQNDGQSKCTIQTLNNMLRACIIDFKGSWDVHLPLVKFSYNNNYHSSVRCAPFEALYGRNAAHPSYGQK</sequence>
<reference evidence="2" key="2">
    <citation type="submission" date="2022-01" db="EMBL/GenBank/DDBJ databases">
        <authorList>
            <person name="Yamashiro T."/>
            <person name="Shiraishi A."/>
            <person name="Satake H."/>
            <person name="Nakayama K."/>
        </authorList>
    </citation>
    <scope>NUCLEOTIDE SEQUENCE</scope>
</reference>
<dbReference type="InterPro" id="IPR021109">
    <property type="entry name" value="Peptidase_aspartic_dom_sf"/>
</dbReference>
<accession>A0ABQ5FF54</accession>